<dbReference type="SUPFAM" id="SSF48452">
    <property type="entry name" value="TPR-like"/>
    <property type="match status" value="1"/>
</dbReference>
<dbReference type="InterPro" id="IPR039586">
    <property type="entry name" value="CFAP46"/>
</dbReference>
<name>A0A9N7TIP6_PLEPL</name>
<dbReference type="GO" id="GO:0035082">
    <property type="term" value="P:axoneme assembly"/>
    <property type="evidence" value="ECO:0007669"/>
    <property type="project" value="InterPro"/>
</dbReference>
<dbReference type="EMBL" id="CADEAL010000069">
    <property type="protein sequence ID" value="CAB1413785.1"/>
    <property type="molecule type" value="Genomic_DNA"/>
</dbReference>
<evidence type="ECO:0000313" key="1">
    <source>
        <dbReference type="EMBL" id="CAB1413785.1"/>
    </source>
</evidence>
<dbReference type="GO" id="GO:0060294">
    <property type="term" value="P:cilium movement involved in cell motility"/>
    <property type="evidence" value="ECO:0007669"/>
    <property type="project" value="InterPro"/>
</dbReference>
<accession>A0A9N7TIP6</accession>
<gene>
    <name evidence="1" type="ORF">PLEPLA_LOCUS1487</name>
</gene>
<dbReference type="Gene3D" id="1.25.40.10">
    <property type="entry name" value="Tetratricopeptide repeat domain"/>
    <property type="match status" value="1"/>
</dbReference>
<proteinExistence type="predicted"/>
<dbReference type="PANTHER" id="PTHR15977">
    <property type="entry name" value="CILIA- AND FLAGELLA-ASSOCIATED PROTEIN 46"/>
    <property type="match status" value="1"/>
</dbReference>
<comment type="caution">
    <text evidence="1">The sequence shown here is derived from an EMBL/GenBank/DDBJ whole genome shotgun (WGS) entry which is preliminary data.</text>
</comment>
<sequence length="150" mass="17213">MYFEENPPANQSLCRAYLSQGQLKSPPATGSMEDFEEALASFLKAIEISKNEPRFHFMVFNASVQYFQTVYPLLQPGRCLHLVPSLRQVVQGLEEVEDEDHSWRAELMMHLIECLVDSGEMEEAADLAKTTEELIKCQAPHLYPRLFMIM</sequence>
<feature type="non-terminal residue" evidence="1">
    <location>
        <position position="150"/>
    </location>
</feature>
<reference evidence="1" key="1">
    <citation type="submission" date="2020-03" db="EMBL/GenBank/DDBJ databases">
        <authorList>
            <person name="Weist P."/>
        </authorList>
    </citation>
    <scope>NUCLEOTIDE SEQUENCE</scope>
</reference>
<dbReference type="AlphaFoldDB" id="A0A9N7TIP6"/>
<dbReference type="PANTHER" id="PTHR15977:SF15">
    <property type="entry name" value="CILIA- AND FLAGELLA-ASSOCIATED PROTEIN 46"/>
    <property type="match status" value="1"/>
</dbReference>
<dbReference type="Proteomes" id="UP001153269">
    <property type="component" value="Unassembled WGS sequence"/>
</dbReference>
<organism evidence="1 2">
    <name type="scientific">Pleuronectes platessa</name>
    <name type="common">European plaice</name>
    <dbReference type="NCBI Taxonomy" id="8262"/>
    <lineage>
        <taxon>Eukaryota</taxon>
        <taxon>Metazoa</taxon>
        <taxon>Chordata</taxon>
        <taxon>Craniata</taxon>
        <taxon>Vertebrata</taxon>
        <taxon>Euteleostomi</taxon>
        <taxon>Actinopterygii</taxon>
        <taxon>Neopterygii</taxon>
        <taxon>Teleostei</taxon>
        <taxon>Neoteleostei</taxon>
        <taxon>Acanthomorphata</taxon>
        <taxon>Carangaria</taxon>
        <taxon>Pleuronectiformes</taxon>
        <taxon>Pleuronectoidei</taxon>
        <taxon>Pleuronectidae</taxon>
        <taxon>Pleuronectes</taxon>
    </lineage>
</organism>
<protein>
    <submittedName>
        <fullName evidence="1">Uncharacterized protein</fullName>
    </submittedName>
</protein>
<evidence type="ECO:0000313" key="2">
    <source>
        <dbReference type="Proteomes" id="UP001153269"/>
    </source>
</evidence>
<keyword evidence="2" id="KW-1185">Reference proteome</keyword>
<dbReference type="InterPro" id="IPR011990">
    <property type="entry name" value="TPR-like_helical_dom_sf"/>
</dbReference>